<reference evidence="1 2" key="1">
    <citation type="submission" date="2019-11" db="EMBL/GenBank/DDBJ databases">
        <title>Whole genome sequence of Oryza granulata.</title>
        <authorList>
            <person name="Li W."/>
        </authorList>
    </citation>
    <scope>NUCLEOTIDE SEQUENCE [LARGE SCALE GENOMIC DNA]</scope>
    <source>
        <strain evidence="2">cv. Menghai</strain>
        <tissue evidence="1">Leaf</tissue>
    </source>
</reference>
<keyword evidence="2" id="KW-1185">Reference proteome</keyword>
<comment type="caution">
    <text evidence="1">The sequence shown here is derived from an EMBL/GenBank/DDBJ whole genome shotgun (WGS) entry which is preliminary data.</text>
</comment>
<evidence type="ECO:0008006" key="3">
    <source>
        <dbReference type="Google" id="ProtNLM"/>
    </source>
</evidence>
<evidence type="ECO:0000313" key="2">
    <source>
        <dbReference type="Proteomes" id="UP000479710"/>
    </source>
</evidence>
<gene>
    <name evidence="1" type="ORF">E2562_004555</name>
</gene>
<protein>
    <recommendedName>
        <fullName evidence="3">F-box domain-containing protein</fullName>
    </recommendedName>
</protein>
<dbReference type="AlphaFoldDB" id="A0A6G1F3E0"/>
<dbReference type="OrthoDB" id="695330at2759"/>
<accession>A0A6G1F3E0</accession>
<dbReference type="Proteomes" id="UP000479710">
    <property type="component" value="Unassembled WGS sequence"/>
</dbReference>
<sequence length="91" mass="10737">MEDEGGFGDLPKDSFEHILLRNIPLSAQRWLHRVCRWHWRDIIDERTPVRHQNRAKTLIFVYYCLAGTASYLLDNLVESLNRELWSSQAAP</sequence>
<name>A0A6G1F3E0_9ORYZ</name>
<dbReference type="EMBL" id="SPHZ02000001">
    <property type="protein sequence ID" value="KAF0931428.1"/>
    <property type="molecule type" value="Genomic_DNA"/>
</dbReference>
<proteinExistence type="predicted"/>
<organism evidence="1 2">
    <name type="scientific">Oryza meyeriana var. granulata</name>
    <dbReference type="NCBI Taxonomy" id="110450"/>
    <lineage>
        <taxon>Eukaryota</taxon>
        <taxon>Viridiplantae</taxon>
        <taxon>Streptophyta</taxon>
        <taxon>Embryophyta</taxon>
        <taxon>Tracheophyta</taxon>
        <taxon>Spermatophyta</taxon>
        <taxon>Magnoliopsida</taxon>
        <taxon>Liliopsida</taxon>
        <taxon>Poales</taxon>
        <taxon>Poaceae</taxon>
        <taxon>BOP clade</taxon>
        <taxon>Oryzoideae</taxon>
        <taxon>Oryzeae</taxon>
        <taxon>Oryzinae</taxon>
        <taxon>Oryza</taxon>
        <taxon>Oryza meyeriana</taxon>
    </lineage>
</organism>
<evidence type="ECO:0000313" key="1">
    <source>
        <dbReference type="EMBL" id="KAF0931428.1"/>
    </source>
</evidence>